<sequence>MRAVEISHYGGPEVLKAVVRPDLVLPLPGSGEVLIRVRAAGVNRPDVLQRQGFYPVPPGGTDLPGLELAGEIIGGDIAHPDNFFSFEVGSRVCALVVGGAYAEYCIAPLAQCLPVPMGLSDVEAASIPETFFTVWSNVFDRGRLGLDGRGKETLLVHGGSSGIGVAAIQLVTALGHDVLVTVGSDEKAAACKELGAVLAVNYRTQDFVEEVKSFTKGKGANVVLDMVAGPYVGREINCLADDGRIVIIANQGGKISEVDVGQVLRRRLTITGSTLRSRSVDFKGAIARSLRAYVWPLLESKKIRPVIHEVFELEAAAKAHQLMESSQHIGKIVLTVN</sequence>
<protein>
    <submittedName>
        <fullName evidence="4">NAD(P)H-quinone oxidoreductase</fullName>
    </submittedName>
</protein>
<dbReference type="Gene3D" id="3.40.50.720">
    <property type="entry name" value="NAD(P)-binding Rossmann-like Domain"/>
    <property type="match status" value="1"/>
</dbReference>
<keyword evidence="5" id="KW-1185">Reference proteome</keyword>
<dbReference type="InterPro" id="IPR013149">
    <property type="entry name" value="ADH-like_C"/>
</dbReference>
<dbReference type="EMBL" id="NJGG01000002">
    <property type="protein sequence ID" value="OXL15135.1"/>
    <property type="molecule type" value="Genomic_DNA"/>
</dbReference>
<dbReference type="PANTHER" id="PTHR48106">
    <property type="entry name" value="QUINONE OXIDOREDUCTASE PIG3-RELATED"/>
    <property type="match status" value="1"/>
</dbReference>
<dbReference type="Gene3D" id="3.90.180.10">
    <property type="entry name" value="Medium-chain alcohol dehydrogenases, catalytic domain"/>
    <property type="match status" value="1"/>
</dbReference>
<dbReference type="SUPFAM" id="SSF51735">
    <property type="entry name" value="NAD(P)-binding Rossmann-fold domains"/>
    <property type="match status" value="1"/>
</dbReference>
<dbReference type="SUPFAM" id="SSF50129">
    <property type="entry name" value="GroES-like"/>
    <property type="match status" value="1"/>
</dbReference>
<gene>
    <name evidence="4" type="ORF">AOC33_07485</name>
</gene>
<proteinExistence type="predicted"/>
<organism evidence="4 5">
    <name type="scientific">Polynucleobacter cosmopolitanus</name>
    <dbReference type="NCBI Taxonomy" id="351345"/>
    <lineage>
        <taxon>Bacteria</taxon>
        <taxon>Pseudomonadati</taxon>
        <taxon>Pseudomonadota</taxon>
        <taxon>Betaproteobacteria</taxon>
        <taxon>Burkholderiales</taxon>
        <taxon>Burkholderiaceae</taxon>
        <taxon>Polynucleobacter</taxon>
    </lineage>
</organism>
<accession>A0A229FT20</accession>
<keyword evidence="1" id="KW-0521">NADP</keyword>
<dbReference type="OrthoDB" id="9780520at2"/>
<dbReference type="GO" id="GO:0070402">
    <property type="term" value="F:NADPH binding"/>
    <property type="evidence" value="ECO:0007669"/>
    <property type="project" value="TreeGrafter"/>
</dbReference>
<dbReference type="NCBIfam" id="TIGR02824">
    <property type="entry name" value="quinone_pig3"/>
    <property type="match status" value="1"/>
</dbReference>
<dbReference type="Pfam" id="PF00107">
    <property type="entry name" value="ADH_zinc_N"/>
    <property type="match status" value="1"/>
</dbReference>
<dbReference type="Pfam" id="PF08240">
    <property type="entry name" value="ADH_N"/>
    <property type="match status" value="1"/>
</dbReference>
<dbReference type="Proteomes" id="UP000215188">
    <property type="component" value="Unassembled WGS sequence"/>
</dbReference>
<dbReference type="AlphaFoldDB" id="A0A229FT20"/>
<keyword evidence="2" id="KW-0560">Oxidoreductase</keyword>
<dbReference type="InterPro" id="IPR014189">
    <property type="entry name" value="Quinone_OxRdtase_PIG3"/>
</dbReference>
<dbReference type="InterPro" id="IPR013154">
    <property type="entry name" value="ADH-like_N"/>
</dbReference>
<evidence type="ECO:0000259" key="3">
    <source>
        <dbReference type="SMART" id="SM00829"/>
    </source>
</evidence>
<evidence type="ECO:0000313" key="5">
    <source>
        <dbReference type="Proteomes" id="UP000215188"/>
    </source>
</evidence>
<dbReference type="InterPro" id="IPR020843">
    <property type="entry name" value="ER"/>
</dbReference>
<feature type="domain" description="Enoyl reductase (ER)" evidence="3">
    <location>
        <begin position="10"/>
        <end position="334"/>
    </location>
</feature>
<evidence type="ECO:0000256" key="1">
    <source>
        <dbReference type="ARBA" id="ARBA00022857"/>
    </source>
</evidence>
<dbReference type="GO" id="GO:0016651">
    <property type="term" value="F:oxidoreductase activity, acting on NAD(P)H"/>
    <property type="evidence" value="ECO:0007669"/>
    <property type="project" value="TreeGrafter"/>
</dbReference>
<comment type="caution">
    <text evidence="4">The sequence shown here is derived from an EMBL/GenBank/DDBJ whole genome shotgun (WGS) entry which is preliminary data.</text>
</comment>
<reference evidence="4 5" key="1">
    <citation type="submission" date="2017-06" db="EMBL/GenBank/DDBJ databases">
        <title>Reclassification of a Polynucleobacter cosmopolitanus strain isolated from tropical Lake Victoria as Polynucleobacter victoriensis comb. nov.</title>
        <authorList>
            <person name="Hahn M.W."/>
        </authorList>
    </citation>
    <scope>NUCLEOTIDE SEQUENCE [LARGE SCALE GENOMIC DNA]</scope>
    <source>
        <strain evidence="4 5">MWH-MoIso2</strain>
    </source>
</reference>
<dbReference type="PANTHER" id="PTHR48106:SF8">
    <property type="entry name" value="OS02G0805600 PROTEIN"/>
    <property type="match status" value="1"/>
</dbReference>
<dbReference type="InterPro" id="IPR036291">
    <property type="entry name" value="NAD(P)-bd_dom_sf"/>
</dbReference>
<dbReference type="CDD" id="cd05276">
    <property type="entry name" value="p53_inducible_oxidoreductase"/>
    <property type="match status" value="1"/>
</dbReference>
<evidence type="ECO:0000313" key="4">
    <source>
        <dbReference type="EMBL" id="OXL15135.1"/>
    </source>
</evidence>
<evidence type="ECO:0000256" key="2">
    <source>
        <dbReference type="ARBA" id="ARBA00023002"/>
    </source>
</evidence>
<dbReference type="SMART" id="SM00829">
    <property type="entry name" value="PKS_ER"/>
    <property type="match status" value="1"/>
</dbReference>
<name>A0A229FT20_9BURK</name>
<dbReference type="RefSeq" id="WP_089516364.1">
    <property type="nucleotide sequence ID" value="NZ_NJGG01000002.1"/>
</dbReference>
<dbReference type="InterPro" id="IPR011032">
    <property type="entry name" value="GroES-like_sf"/>
</dbReference>